<dbReference type="OrthoDB" id="8477882at2"/>
<dbReference type="Proteomes" id="UP000280405">
    <property type="component" value="Unassembled WGS sequence"/>
</dbReference>
<evidence type="ECO:0000313" key="2">
    <source>
        <dbReference type="Proteomes" id="UP000280405"/>
    </source>
</evidence>
<name>A0A3A8EUQ6_9GAMM</name>
<protein>
    <submittedName>
        <fullName evidence="1">Uncharacterized protein</fullName>
    </submittedName>
</protein>
<proteinExistence type="predicted"/>
<evidence type="ECO:0000313" key="1">
    <source>
        <dbReference type="EMBL" id="RKG37918.1"/>
    </source>
</evidence>
<dbReference type="RefSeq" id="WP_120384001.1">
    <property type="nucleotide sequence ID" value="NZ_RAXT01000015.1"/>
</dbReference>
<reference evidence="1 2" key="1">
    <citation type="submission" date="2018-09" db="EMBL/GenBank/DDBJ databases">
        <title>The draft genome of Acinetobacter spp. strains.</title>
        <authorList>
            <person name="Qin J."/>
            <person name="Feng Y."/>
            <person name="Zong Z."/>
        </authorList>
    </citation>
    <scope>NUCLEOTIDE SEQUENCE [LARGE SCALE GENOMIC DNA]</scope>
    <source>
        <strain evidence="1 2">WCHAc060115</strain>
    </source>
</reference>
<comment type="caution">
    <text evidence="1">The sequence shown here is derived from an EMBL/GenBank/DDBJ whole genome shotgun (WGS) entry which is preliminary data.</text>
</comment>
<sequence length="358" mass="41958">MTITKKIKIEGDFIDSFIYSGSLFLIDTQLRLTSYAWNEILNYTNCPTVNWNLLHNCFSKNNTQNISQLDNEYIIYHNSLNSLIIDTLELDSWPTDLDIYKNKFIISSADGIKSVVGNRSIENRKVKFEFSQNVKKMWDEKVFELAVGTLDRLIISCGYEGAFELFTRTKADSYELIKEKQLSAKEWIGCEWDQNTGIAILKNQLKQELLKFETINQDHLKLLTDTIEKNKYFKTLKDEEPTEYEIPNSTQKYINSWVFEDKIYLFGEDLNLYEYHHNNINKVSEVDTSQKAIGNIIDSAKTHFGLVFEDIENLYLQNSSINILSNNVTNWRTYPKSTNYQNHLHIIEDDYLTIQIFE</sequence>
<keyword evidence="2" id="KW-1185">Reference proteome</keyword>
<gene>
    <name evidence="1" type="ORF">D7V20_09215</name>
</gene>
<accession>A0A3A8EUQ6</accession>
<organism evidence="1 2">
    <name type="scientific">Acinetobacter rongchengensis</name>
    <dbReference type="NCBI Taxonomy" id="2419601"/>
    <lineage>
        <taxon>Bacteria</taxon>
        <taxon>Pseudomonadati</taxon>
        <taxon>Pseudomonadota</taxon>
        <taxon>Gammaproteobacteria</taxon>
        <taxon>Moraxellales</taxon>
        <taxon>Moraxellaceae</taxon>
        <taxon>Acinetobacter</taxon>
    </lineage>
</organism>
<dbReference type="EMBL" id="RAXT01000015">
    <property type="protein sequence ID" value="RKG37918.1"/>
    <property type="molecule type" value="Genomic_DNA"/>
</dbReference>
<dbReference type="AlphaFoldDB" id="A0A3A8EUQ6"/>